<protein>
    <submittedName>
        <fullName evidence="3">Uncharacterized protein</fullName>
    </submittedName>
</protein>
<evidence type="ECO:0000313" key="4">
    <source>
        <dbReference type="Proteomes" id="UP000259273"/>
    </source>
</evidence>
<dbReference type="Proteomes" id="UP000259273">
    <property type="component" value="Unassembled WGS sequence"/>
</dbReference>
<feature type="compositionally biased region" description="Basic and acidic residues" evidence="1">
    <location>
        <begin position="69"/>
        <end position="78"/>
    </location>
</feature>
<reference evidence="3 4" key="1">
    <citation type="journal article" date="2018" name="Nat. Biotechnol.">
        <title>A standardized bacterial taxonomy based on genome phylogeny substantially revises the tree of life.</title>
        <authorList>
            <person name="Parks D.H."/>
            <person name="Chuvochina M."/>
            <person name="Waite D.W."/>
            <person name="Rinke C."/>
            <person name="Skarshewski A."/>
            <person name="Chaumeil P.A."/>
            <person name="Hugenholtz P."/>
        </authorList>
    </citation>
    <scope>NUCLEOTIDE SEQUENCE [LARGE SCALE GENOMIC DNA]</scope>
    <source>
        <strain evidence="3">UBA9158</strain>
    </source>
</reference>
<comment type="caution">
    <text evidence="3">The sequence shown here is derived from an EMBL/GenBank/DDBJ whole genome shotgun (WGS) entry which is preliminary data.</text>
</comment>
<gene>
    <name evidence="3" type="ORF">DCP75_00225</name>
</gene>
<evidence type="ECO:0000313" key="3">
    <source>
        <dbReference type="EMBL" id="HAN26164.1"/>
    </source>
</evidence>
<evidence type="ECO:0000256" key="1">
    <source>
        <dbReference type="SAM" id="MobiDB-lite"/>
    </source>
</evidence>
<feature type="signal peptide" evidence="2">
    <location>
        <begin position="1"/>
        <end position="18"/>
    </location>
</feature>
<feature type="compositionally biased region" description="Polar residues" evidence="1">
    <location>
        <begin position="79"/>
        <end position="90"/>
    </location>
</feature>
<feature type="region of interest" description="Disordered" evidence="1">
    <location>
        <begin position="69"/>
        <end position="96"/>
    </location>
</feature>
<dbReference type="AlphaFoldDB" id="A0A3C1KIF5"/>
<feature type="chain" id="PRO_5017791177" evidence="2">
    <location>
        <begin position="19"/>
        <end position="96"/>
    </location>
</feature>
<sequence>MNRSLTLCALGAAFSMLAACSSTGTSETAGTDGATPAQAVASNENMTCRNIIKTGTRLGTRVCKTDAQWKQESQDSRDATNSIQNNSAQSAGPAGG</sequence>
<proteinExistence type="predicted"/>
<dbReference type="PROSITE" id="PS51257">
    <property type="entry name" value="PROKAR_LIPOPROTEIN"/>
    <property type="match status" value="1"/>
</dbReference>
<organism evidence="3 4">
    <name type="scientific">Haliea salexigens</name>
    <dbReference type="NCBI Taxonomy" id="287487"/>
    <lineage>
        <taxon>Bacteria</taxon>
        <taxon>Pseudomonadati</taxon>
        <taxon>Pseudomonadota</taxon>
        <taxon>Gammaproteobacteria</taxon>
        <taxon>Cellvibrionales</taxon>
        <taxon>Halieaceae</taxon>
        <taxon>Haliea</taxon>
    </lineage>
</organism>
<name>A0A3C1KIF5_9GAMM</name>
<keyword evidence="2" id="KW-0732">Signal</keyword>
<evidence type="ECO:0000256" key="2">
    <source>
        <dbReference type="SAM" id="SignalP"/>
    </source>
</evidence>
<accession>A0A3C1KIF5</accession>
<dbReference type="EMBL" id="DMND01000004">
    <property type="protein sequence ID" value="HAN26164.1"/>
    <property type="molecule type" value="Genomic_DNA"/>
</dbReference>